<dbReference type="Proteomes" id="UP000027238">
    <property type="component" value="Unassembled WGS sequence"/>
</dbReference>
<organism evidence="4 5">
    <name type="scientific">Colletotrichum sublineola</name>
    <name type="common">Sorghum anthracnose fungus</name>
    <dbReference type="NCBI Taxonomy" id="1173701"/>
    <lineage>
        <taxon>Eukaryota</taxon>
        <taxon>Fungi</taxon>
        <taxon>Dikarya</taxon>
        <taxon>Ascomycota</taxon>
        <taxon>Pezizomycotina</taxon>
        <taxon>Sordariomycetes</taxon>
        <taxon>Hypocreomycetidae</taxon>
        <taxon>Glomerellales</taxon>
        <taxon>Glomerellaceae</taxon>
        <taxon>Colletotrichum</taxon>
        <taxon>Colletotrichum graminicola species complex</taxon>
    </lineage>
</organism>
<comment type="subcellular location">
    <subcellularLocation>
        <location evidence="3">Cytoplasm</location>
        <location evidence="3">Cytoskeleton</location>
    </subcellularLocation>
</comment>
<dbReference type="GO" id="GO:0005829">
    <property type="term" value="C:cytosol"/>
    <property type="evidence" value="ECO:0007669"/>
    <property type="project" value="TreeGrafter"/>
</dbReference>
<dbReference type="EMBL" id="JMSE01001024">
    <property type="protein sequence ID" value="KDN65569.1"/>
    <property type="molecule type" value="Genomic_DNA"/>
</dbReference>
<evidence type="ECO:0000256" key="1">
    <source>
        <dbReference type="ARBA" id="ARBA00006806"/>
    </source>
</evidence>
<keyword evidence="3" id="KW-0493">Microtubule</keyword>
<keyword evidence="5" id="KW-1185">Reference proteome</keyword>
<dbReference type="GO" id="GO:0007023">
    <property type="term" value="P:post-chaperonin tubulin folding pathway"/>
    <property type="evidence" value="ECO:0007669"/>
    <property type="project" value="UniProtKB-UniRule"/>
</dbReference>
<dbReference type="PANTHER" id="PTHR21500">
    <property type="entry name" value="TUBULIN-SPECIFIC CHAPERONE A"/>
    <property type="match status" value="1"/>
</dbReference>
<dbReference type="PANTHER" id="PTHR21500:SF0">
    <property type="entry name" value="TUBULIN-SPECIFIC CHAPERONE A"/>
    <property type="match status" value="1"/>
</dbReference>
<comment type="similarity">
    <text evidence="1 3">Belongs to the TBCA family.</text>
</comment>
<dbReference type="STRING" id="1173701.A0A066XD48"/>
<dbReference type="HOGENOM" id="CLU_130569_0_1_1"/>
<comment type="subunit">
    <text evidence="3">Supercomplex made of cofactors A to E. Cofactors A and D function by capturing and stabilizing tubulin in a quasi-native conformation. Cofactor E binds to the cofactor D-tubulin complex; interaction with cofactor C then causes the release of tubulin polypeptides that are committed to the native state.</text>
</comment>
<evidence type="ECO:0000256" key="3">
    <source>
        <dbReference type="RuleBase" id="RU364030"/>
    </source>
</evidence>
<dbReference type="GO" id="GO:0048487">
    <property type="term" value="F:beta-tubulin binding"/>
    <property type="evidence" value="ECO:0007669"/>
    <property type="project" value="InterPro"/>
</dbReference>
<dbReference type="InterPro" id="IPR004226">
    <property type="entry name" value="TBCA"/>
</dbReference>
<name>A0A066XD48_COLSU</name>
<keyword evidence="2 3" id="KW-0143">Chaperone</keyword>
<dbReference type="OrthoDB" id="296187at2759"/>
<dbReference type="eggNOG" id="KOG3470">
    <property type="taxonomic scope" value="Eukaryota"/>
</dbReference>
<dbReference type="Pfam" id="PF02970">
    <property type="entry name" value="TBCA"/>
    <property type="match status" value="1"/>
</dbReference>
<protein>
    <recommendedName>
        <fullName evidence="3">Tubulin-specific chaperone A</fullName>
    </recommendedName>
</protein>
<dbReference type="SUPFAM" id="SSF46988">
    <property type="entry name" value="Tubulin chaperone cofactor A"/>
    <property type="match status" value="1"/>
</dbReference>
<evidence type="ECO:0000313" key="5">
    <source>
        <dbReference type="Proteomes" id="UP000027238"/>
    </source>
</evidence>
<keyword evidence="3" id="KW-0206">Cytoskeleton</keyword>
<dbReference type="GO" id="GO:0005874">
    <property type="term" value="C:microtubule"/>
    <property type="evidence" value="ECO:0007669"/>
    <property type="project" value="UniProtKB-KW"/>
</dbReference>
<comment type="caution">
    <text evidence="4">The sequence shown here is derived from an EMBL/GenBank/DDBJ whole genome shotgun (WGS) entry which is preliminary data.</text>
</comment>
<evidence type="ECO:0000313" key="4">
    <source>
        <dbReference type="EMBL" id="KDN65569.1"/>
    </source>
</evidence>
<dbReference type="Gene3D" id="1.20.58.90">
    <property type="match status" value="1"/>
</dbReference>
<sequence length="126" mass="13822">MPAPSQLTVATLSVTRLLKEEISYEKELIQQKAKVATLEAEINEGKPDEDGNREYMLKQLKRAVEETQKVFPSLRTRVEDATAKLEEQIALAESGGAAPEEVETAKLALAKGKEEKTYVTDTTGSA</sequence>
<dbReference type="InterPro" id="IPR036126">
    <property type="entry name" value="TBCA_sf"/>
</dbReference>
<gene>
    <name evidence="4" type="ORF">CSUB01_03591</name>
</gene>
<dbReference type="GO" id="GO:0007021">
    <property type="term" value="P:tubulin complex assembly"/>
    <property type="evidence" value="ECO:0007669"/>
    <property type="project" value="UniProtKB-UniRule"/>
</dbReference>
<keyword evidence="3" id="KW-0963">Cytoplasm</keyword>
<dbReference type="OMA" id="DENREYM"/>
<proteinExistence type="inferred from homology"/>
<accession>A0A066XD48</accession>
<evidence type="ECO:0000256" key="2">
    <source>
        <dbReference type="ARBA" id="ARBA00023186"/>
    </source>
</evidence>
<dbReference type="AlphaFoldDB" id="A0A066XD48"/>
<reference evidence="5" key="1">
    <citation type="journal article" date="2014" name="Genome Announc.">
        <title>Draft genome sequence of Colletotrichum sublineola, a destructive pathogen of cultivated sorghum.</title>
        <authorList>
            <person name="Baroncelli R."/>
            <person name="Sanz-Martin J.M."/>
            <person name="Rech G.E."/>
            <person name="Sukno S.A."/>
            <person name="Thon M.R."/>
        </authorList>
    </citation>
    <scope>NUCLEOTIDE SEQUENCE [LARGE SCALE GENOMIC DNA]</scope>
    <source>
        <strain evidence="5">TX430BB</strain>
    </source>
</reference>